<dbReference type="AlphaFoldDB" id="A1AQZ5"/>
<dbReference type="InterPro" id="IPR003961">
    <property type="entry name" value="FN3_dom"/>
</dbReference>
<dbReference type="Pfam" id="PF00041">
    <property type="entry name" value="fn3"/>
    <property type="match status" value="1"/>
</dbReference>
<dbReference type="HOGENOM" id="CLU_294202_0_0_7"/>
<gene>
    <name evidence="2" type="ordered locus">Ppro_2157</name>
</gene>
<protein>
    <submittedName>
        <fullName evidence="2">Fibronectin, type III domain protein</fullName>
    </submittedName>
</protein>
<dbReference type="InterPro" id="IPR037257">
    <property type="entry name" value="T2SS_E_N_sf"/>
</dbReference>
<dbReference type="InterPro" id="IPR013783">
    <property type="entry name" value="Ig-like_fold"/>
</dbReference>
<feature type="domain" description="Fibronectin type-III" evidence="1">
    <location>
        <begin position="207"/>
        <end position="301"/>
    </location>
</feature>
<dbReference type="PROSITE" id="PS50853">
    <property type="entry name" value="FN3"/>
    <property type="match status" value="1"/>
</dbReference>
<evidence type="ECO:0000313" key="3">
    <source>
        <dbReference type="Proteomes" id="UP000006732"/>
    </source>
</evidence>
<evidence type="ECO:0000259" key="1">
    <source>
        <dbReference type="PROSITE" id="PS50853"/>
    </source>
</evidence>
<dbReference type="Proteomes" id="UP000006732">
    <property type="component" value="Chromosome"/>
</dbReference>
<dbReference type="SMART" id="SM00060">
    <property type="entry name" value="FN3"/>
    <property type="match status" value="1"/>
</dbReference>
<dbReference type="Pfam" id="PF17957">
    <property type="entry name" value="Big_7"/>
    <property type="match status" value="3"/>
</dbReference>
<accession>A1AQZ5</accession>
<organism evidence="2 3">
    <name type="scientific">Pelobacter propionicus (strain DSM 2379 / NBRC 103807 / OttBd1)</name>
    <dbReference type="NCBI Taxonomy" id="338966"/>
    <lineage>
        <taxon>Bacteria</taxon>
        <taxon>Pseudomonadati</taxon>
        <taxon>Thermodesulfobacteriota</taxon>
        <taxon>Desulfuromonadia</taxon>
        <taxon>Desulfuromonadales</taxon>
        <taxon>Desulfuromonadaceae</taxon>
        <taxon>Pelobacter</taxon>
    </lineage>
</organism>
<dbReference type="STRING" id="338966.Ppro_2157"/>
<name>A1AQZ5_PELPD</name>
<dbReference type="CDD" id="cd00063">
    <property type="entry name" value="FN3"/>
    <property type="match status" value="1"/>
</dbReference>
<dbReference type="eggNOG" id="COG4932">
    <property type="taxonomic scope" value="Bacteria"/>
</dbReference>
<proteinExistence type="predicted"/>
<reference evidence="2 3" key="1">
    <citation type="submission" date="2006-10" db="EMBL/GenBank/DDBJ databases">
        <title>Complete sequence of chromosome of Pelobacter propionicus DSM 2379.</title>
        <authorList>
            <consortium name="US DOE Joint Genome Institute"/>
            <person name="Copeland A."/>
            <person name="Lucas S."/>
            <person name="Lapidus A."/>
            <person name="Barry K."/>
            <person name="Detter J.C."/>
            <person name="Glavina del Rio T."/>
            <person name="Hammon N."/>
            <person name="Israni S."/>
            <person name="Dalin E."/>
            <person name="Tice H."/>
            <person name="Pitluck S."/>
            <person name="Saunders E."/>
            <person name="Brettin T."/>
            <person name="Bruce D."/>
            <person name="Han C."/>
            <person name="Tapia R."/>
            <person name="Schmutz J."/>
            <person name="Larimer F."/>
            <person name="Land M."/>
            <person name="Hauser L."/>
            <person name="Kyrpides N."/>
            <person name="Kim E."/>
            <person name="Lovley D."/>
            <person name="Richardson P."/>
        </authorList>
    </citation>
    <scope>NUCLEOTIDE SEQUENCE [LARGE SCALE GENOMIC DNA]</scope>
    <source>
        <strain evidence="3">DSM 2379 / NBRC 103807 / OttBd1</strain>
    </source>
</reference>
<evidence type="ECO:0000313" key="2">
    <source>
        <dbReference type="EMBL" id="ABK99765.1"/>
    </source>
</evidence>
<dbReference type="SUPFAM" id="SSF49265">
    <property type="entry name" value="Fibronectin type III"/>
    <property type="match status" value="1"/>
</dbReference>
<dbReference type="Gene3D" id="2.60.40.10">
    <property type="entry name" value="Immunoglobulins"/>
    <property type="match status" value="4"/>
</dbReference>
<dbReference type="KEGG" id="ppd:Ppro_2157"/>
<keyword evidence="3" id="KW-1185">Reference proteome</keyword>
<dbReference type="InterPro" id="IPR036116">
    <property type="entry name" value="FN3_sf"/>
</dbReference>
<dbReference type="SUPFAM" id="SSF160246">
    <property type="entry name" value="EspE N-terminal domain-like"/>
    <property type="match status" value="3"/>
</dbReference>
<sequence length="1141" mass="116079">MTMRNLFRRPIGQILLDGNLLSTQSLERALDEQKHTRELLGQVLVRMGLLKPGDIGAPLLLQKHLNHIGDAVKVAAGERQLLGELLVHSGHISAEQLDQAIEEQQRSGEKIGEVLIRLGLLSECQLKALLDFQRHQTAPSSSPLRLGELLVATGHISREQLEKALRKQSQTGEKLGHVLVAEGYIRPHEIKHGIRLQKMLINSVLASILSLSMSSVSSASSVALQWDPNTESDLAGYKVYYAAESSNFDDAVAVDVQNQTTTTIAGLDPAKSYSFAVKAYNTAGLESTFSNVVVISETSAPTVAISSPAASSNVSGTVSISVSAEDNVGVTKVEFYVNGVLVATEAASPYVYSWNTATLASGTYTLTVKAYDAAGNVGESSKTVSVVNNDITAPTVALTAPLSNSIVSGTITVSAGASDNVGVNMVEVYANGALLFASNASPFNFTWDTTQVANGSYTLTARAVDSSGNIGTSSTVTVNVQNADTTAPSISAFSLPTSATSLTVAVSGFSASDNVGVTGYLITESATAPGATASGWSSSAPTSFTFSGEGTRTAYAWTKDAAGNVSVAKSATTTIKLPDTTAPSISAFSLPTSATSLTVAVSGFSASDNVGVTGYLITESATAPGATASGWSSSAPTSFTFSGEGTRTAYAWTKDAAGNVSVAKSATTTIKLPDTTAPSISAFSLPTSATSLTVAVSGFSASDNVGVTGYLITESATAPGATASGWSSSAPTSFTFSGEGTRTAYAWTKDAAGNVSVAKSATTTIKLPDTTAPSISAFSLPTSATSLTVAVSGFSASDNVGVTGYLITESATAPGATASGWSSSAPTSFTFSGEGTRTAYAWTKDAAGNVSVAKSATTTIKLPDTTAPSISAFSLPTSATSLTVAVSGFSASDNVGVTGYLITESATAPGATASGWSSSAPTSFTFSGEGTRTAYAWTKDAAGNVSVAKSATTTIKLPDTTAPSISAFSLPTSATSLTVAVSGFSASDNVGVTGYLITESATAPGATASGWSSSAPTSFTFSGEGTRTAYAWTKDAAGNVSAAKSATTTIKLPSVVIVASPADGATVSATVAIKAGVSTGVSLTKVYFYVDGSLRAADTKAPYSYNWNSKVVANGSHTILIKGFDRLGNIYQSSIAVTVKN</sequence>
<dbReference type="RefSeq" id="WP_011736026.1">
    <property type="nucleotide sequence ID" value="NC_008609.1"/>
</dbReference>
<dbReference type="EMBL" id="CP000482">
    <property type="protein sequence ID" value="ABK99765.1"/>
    <property type="molecule type" value="Genomic_DNA"/>
</dbReference>